<feature type="non-terminal residue" evidence="1">
    <location>
        <position position="50"/>
    </location>
</feature>
<sequence>MIIEKKIKNYTVFVKKDGEKYIGIFKDFLSYNHQVIKVFRNIEDTKVVLI</sequence>
<name>A0A606SKC2_SALIN</name>
<keyword evidence="1" id="KW-0808">Transferase</keyword>
<organism evidence="1">
    <name type="scientific">Salmonella infantis</name>
    <dbReference type="NCBI Taxonomy" id="595"/>
    <lineage>
        <taxon>Bacteria</taxon>
        <taxon>Pseudomonadati</taxon>
        <taxon>Pseudomonadota</taxon>
        <taxon>Gammaproteobacteria</taxon>
        <taxon>Enterobacterales</taxon>
        <taxon>Enterobacteriaceae</taxon>
        <taxon>Salmonella</taxon>
    </lineage>
</organism>
<gene>
    <name evidence="1" type="ORF">A9W41_24600</name>
</gene>
<keyword evidence="1" id="KW-0418">Kinase</keyword>
<protein>
    <submittedName>
        <fullName evidence="1">Heptose kinase</fullName>
    </submittedName>
</protein>
<dbReference type="EMBL" id="AAKQWF010000139">
    <property type="protein sequence ID" value="ECU7319299.1"/>
    <property type="molecule type" value="Genomic_DNA"/>
</dbReference>
<accession>A0A606SKC2</accession>
<proteinExistence type="predicted"/>
<dbReference type="Pfam" id="PF06176">
    <property type="entry name" value="WaaY"/>
    <property type="match status" value="1"/>
</dbReference>
<comment type="caution">
    <text evidence="1">The sequence shown here is derived from an EMBL/GenBank/DDBJ whole genome shotgun (WGS) entry which is preliminary data.</text>
</comment>
<evidence type="ECO:0000313" key="1">
    <source>
        <dbReference type="EMBL" id="ECU7319299.1"/>
    </source>
</evidence>
<dbReference type="GO" id="GO:0016301">
    <property type="term" value="F:kinase activity"/>
    <property type="evidence" value="ECO:0007669"/>
    <property type="project" value="UniProtKB-KW"/>
</dbReference>
<reference evidence="1" key="1">
    <citation type="submission" date="2018-07" db="EMBL/GenBank/DDBJ databases">
        <authorList>
            <consortium name="NARMS: The National Antimicrobial Resistance Monitoring System"/>
        </authorList>
    </citation>
    <scope>NUCLEOTIDE SEQUENCE</scope>
    <source>
        <strain evidence="1">CVM N42459</strain>
    </source>
</reference>
<dbReference type="AlphaFoldDB" id="A0A606SKC2"/>
<dbReference type="InterPro" id="IPR009330">
    <property type="entry name" value="LipoPS_heptP_kinase"/>
</dbReference>